<keyword evidence="2" id="KW-0210">Decarboxylase</keyword>
<evidence type="ECO:0000313" key="7">
    <source>
        <dbReference type="EMBL" id="PPQ34176.1"/>
    </source>
</evidence>
<sequence>MDGHLAGPHAGERSCAGSLDPAEWRALRILGHQMLDDLFDDLEAVREGPVWQPMPDDIRAAWQAPLPHSGADPVDVYADYRRLVAPYGVGNRHPRFFGWVHGGGTVIGMLAEMLAAGLNANCGGRDHAPIEVERQVVRWAAEMLGFPKEAGGLVLSGTSMANFVAVLAARWAALGGAVREDGIGGTRLMAYASDGAHMCVARALDMAGLGSRSLRLIACDDAGRMRIPDLAERLEADRAAGMTPFMVVGTAGSVDIGAIDDLAGLAEMCRENGLWFHVDAAFGAMAMLSDRLQPLLRGIEQADSVVFDFHKWMQVPYAAGCIVVRDQAVLRAAFVRQADYLRPTGRGLTAGEPWPVDLGPELSRGFRALKVWMTIRTYGADRLRAVVEHCCVLAQRLAATIARTPELELVAPVALNIVCLRVAGGDDATHDGIASWLQETGRSVLSTTTLGGRRVLRAAIVNHRTRASDVDAIVSDVLDARNVFVVMPRR</sequence>
<dbReference type="InterPro" id="IPR015424">
    <property type="entry name" value="PyrdxlP-dep_Trfase"/>
</dbReference>
<dbReference type="AlphaFoldDB" id="A0A2S6NHS0"/>
<dbReference type="PRINTS" id="PR00800">
    <property type="entry name" value="YHDCRBOXLASE"/>
</dbReference>
<name>A0A2S6NHS0_RHOGL</name>
<dbReference type="GO" id="GO:0016831">
    <property type="term" value="F:carboxy-lyase activity"/>
    <property type="evidence" value="ECO:0007669"/>
    <property type="project" value="UniProtKB-KW"/>
</dbReference>
<evidence type="ECO:0000256" key="1">
    <source>
        <dbReference type="ARBA" id="ARBA00001933"/>
    </source>
</evidence>
<feature type="modified residue" description="N6-(pyridoxal phosphate)lysine" evidence="5">
    <location>
        <position position="311"/>
    </location>
</feature>
<dbReference type="InterPro" id="IPR015421">
    <property type="entry name" value="PyrdxlP-dep_Trfase_major"/>
</dbReference>
<keyword evidence="4 6" id="KW-0456">Lyase</keyword>
<dbReference type="SUPFAM" id="SSF53383">
    <property type="entry name" value="PLP-dependent transferases"/>
    <property type="match status" value="1"/>
</dbReference>
<dbReference type="GO" id="GO:0019752">
    <property type="term" value="P:carboxylic acid metabolic process"/>
    <property type="evidence" value="ECO:0007669"/>
    <property type="project" value="InterPro"/>
</dbReference>
<comment type="caution">
    <text evidence="7">The sequence shown here is derived from an EMBL/GenBank/DDBJ whole genome shotgun (WGS) entry which is preliminary data.</text>
</comment>
<dbReference type="InterPro" id="IPR002129">
    <property type="entry name" value="PyrdxlP-dep_de-COase"/>
</dbReference>
<reference evidence="7 8" key="1">
    <citation type="journal article" date="2018" name="Arch. Microbiol.">
        <title>New insights into the metabolic potential of the phototrophic purple bacterium Rhodopila globiformis DSM 161(T) from its draft genome sequence and evidence for a vanadium-dependent nitrogenase.</title>
        <authorList>
            <person name="Imhoff J.F."/>
            <person name="Rahn T."/>
            <person name="Kunzel S."/>
            <person name="Neulinger S.C."/>
        </authorList>
    </citation>
    <scope>NUCLEOTIDE SEQUENCE [LARGE SCALE GENOMIC DNA]</scope>
    <source>
        <strain evidence="7 8">DSM 161</strain>
    </source>
</reference>
<dbReference type="PANTHER" id="PTHR11999">
    <property type="entry name" value="GROUP II PYRIDOXAL-5-PHOSPHATE DECARBOXYLASE"/>
    <property type="match status" value="1"/>
</dbReference>
<dbReference type="PANTHER" id="PTHR11999:SF70">
    <property type="entry name" value="MIP05841P"/>
    <property type="match status" value="1"/>
</dbReference>
<protein>
    <submittedName>
        <fullName evidence="7">Cytochrome D ubiquinol oxidase subunit I</fullName>
    </submittedName>
</protein>
<keyword evidence="3 5" id="KW-0663">Pyridoxal phosphate</keyword>
<dbReference type="Gene3D" id="3.40.640.10">
    <property type="entry name" value="Type I PLP-dependent aspartate aminotransferase-like (Major domain)"/>
    <property type="match status" value="1"/>
</dbReference>
<evidence type="ECO:0000313" key="8">
    <source>
        <dbReference type="Proteomes" id="UP000239724"/>
    </source>
</evidence>
<dbReference type="InterPro" id="IPR010977">
    <property type="entry name" value="Aromatic_deC"/>
</dbReference>
<gene>
    <name evidence="7" type="ORF">CCS01_12415</name>
</gene>
<dbReference type="GO" id="GO:0030170">
    <property type="term" value="F:pyridoxal phosphate binding"/>
    <property type="evidence" value="ECO:0007669"/>
    <property type="project" value="InterPro"/>
</dbReference>
<dbReference type="Pfam" id="PF00282">
    <property type="entry name" value="Pyridoxal_deC"/>
    <property type="match status" value="1"/>
</dbReference>
<proteinExistence type="inferred from homology"/>
<dbReference type="Proteomes" id="UP000239724">
    <property type="component" value="Unassembled WGS sequence"/>
</dbReference>
<comment type="similarity">
    <text evidence="6">Belongs to the group II decarboxylase family.</text>
</comment>
<keyword evidence="8" id="KW-1185">Reference proteome</keyword>
<accession>A0A2S6NHS0</accession>
<evidence type="ECO:0000256" key="6">
    <source>
        <dbReference type="RuleBase" id="RU000382"/>
    </source>
</evidence>
<dbReference type="Gene3D" id="3.90.1150.170">
    <property type="match status" value="2"/>
</dbReference>
<evidence type="ECO:0000256" key="2">
    <source>
        <dbReference type="ARBA" id="ARBA00022793"/>
    </source>
</evidence>
<dbReference type="EMBL" id="NHRY01000128">
    <property type="protein sequence ID" value="PPQ34176.1"/>
    <property type="molecule type" value="Genomic_DNA"/>
</dbReference>
<dbReference type="GO" id="GO:0006520">
    <property type="term" value="P:amino acid metabolic process"/>
    <property type="evidence" value="ECO:0007669"/>
    <property type="project" value="InterPro"/>
</dbReference>
<dbReference type="InterPro" id="IPR021115">
    <property type="entry name" value="Pyridoxal-P_BS"/>
</dbReference>
<dbReference type="OrthoDB" id="9803665at2"/>
<dbReference type="PROSITE" id="PS00392">
    <property type="entry name" value="DDC_GAD_HDC_YDC"/>
    <property type="match status" value="1"/>
</dbReference>
<organism evidence="7 8">
    <name type="scientific">Rhodopila globiformis</name>
    <name type="common">Rhodopseudomonas globiformis</name>
    <dbReference type="NCBI Taxonomy" id="1071"/>
    <lineage>
        <taxon>Bacteria</taxon>
        <taxon>Pseudomonadati</taxon>
        <taxon>Pseudomonadota</taxon>
        <taxon>Alphaproteobacteria</taxon>
        <taxon>Acetobacterales</taxon>
        <taxon>Acetobacteraceae</taxon>
        <taxon>Rhodopila</taxon>
    </lineage>
</organism>
<dbReference type="RefSeq" id="WP_104519165.1">
    <property type="nucleotide sequence ID" value="NZ_NHRY01000128.1"/>
</dbReference>
<evidence type="ECO:0000256" key="5">
    <source>
        <dbReference type="PIRSR" id="PIRSR602129-50"/>
    </source>
</evidence>
<evidence type="ECO:0000256" key="4">
    <source>
        <dbReference type="ARBA" id="ARBA00023239"/>
    </source>
</evidence>
<comment type="cofactor">
    <cofactor evidence="1 5 6">
        <name>pyridoxal 5'-phosphate</name>
        <dbReference type="ChEBI" id="CHEBI:597326"/>
    </cofactor>
</comment>
<evidence type="ECO:0000256" key="3">
    <source>
        <dbReference type="ARBA" id="ARBA00022898"/>
    </source>
</evidence>